<keyword evidence="1" id="KW-1133">Transmembrane helix</keyword>
<dbReference type="OrthoDB" id="1859821at2"/>
<accession>A0A1H9YDB7</accession>
<protein>
    <recommendedName>
        <fullName evidence="4">HlyD family secretion protein</fullName>
    </recommendedName>
</protein>
<gene>
    <name evidence="2" type="ORF">SAMN03080614_1002131</name>
</gene>
<name>A0A1H9YDB7_9FIRM</name>
<reference evidence="3" key="1">
    <citation type="submission" date="2016-10" db="EMBL/GenBank/DDBJ databases">
        <authorList>
            <person name="Varghese N."/>
            <person name="Submissions S."/>
        </authorList>
    </citation>
    <scope>NUCLEOTIDE SEQUENCE [LARGE SCALE GENOMIC DNA]</scope>
    <source>
        <strain evidence="3">DSM 13577</strain>
    </source>
</reference>
<dbReference type="RefSeq" id="WP_091348283.1">
    <property type="nucleotide sequence ID" value="NZ_FOIF01000002.1"/>
</dbReference>
<organism evidence="2 3">
    <name type="scientific">Anaerobranca gottschalkii DSM 13577</name>
    <dbReference type="NCBI Taxonomy" id="1120990"/>
    <lineage>
        <taxon>Bacteria</taxon>
        <taxon>Bacillati</taxon>
        <taxon>Bacillota</taxon>
        <taxon>Clostridia</taxon>
        <taxon>Eubacteriales</taxon>
        <taxon>Proteinivoracaceae</taxon>
        <taxon>Anaerobranca</taxon>
    </lineage>
</organism>
<keyword evidence="1" id="KW-0812">Transmembrane</keyword>
<feature type="transmembrane region" description="Helical" evidence="1">
    <location>
        <begin position="6"/>
        <end position="29"/>
    </location>
</feature>
<dbReference type="STRING" id="1120990.SAMN03080614_1002131"/>
<dbReference type="Proteomes" id="UP000243819">
    <property type="component" value="Unassembled WGS sequence"/>
</dbReference>
<dbReference type="AlphaFoldDB" id="A0A1H9YDB7"/>
<evidence type="ECO:0000313" key="2">
    <source>
        <dbReference type="EMBL" id="SES66960.1"/>
    </source>
</evidence>
<keyword evidence="3" id="KW-1185">Reference proteome</keyword>
<dbReference type="EMBL" id="FOIF01000002">
    <property type="protein sequence ID" value="SES66960.1"/>
    <property type="molecule type" value="Genomic_DNA"/>
</dbReference>
<sequence length="284" mass="32819">MKKIVLYIIIFILCTSLMLILVFTASGGLRQKNRWSIQDEGITERLLYTHYTVFRGNITNHISKSGIVVPSKDSLKQIAIDTSNTKPDIKFVVGDRFSIGDVLYTMGDREFTSKDNGWISQIIHNKNRTIIEYIDFSDYYIYTFITQDEERLINQGTQVKIIGSNDLILDGEIIYISPEIFDGELEVKIRYQGDFLPGSQVKLNFILEERKDVKLIEKEVLKRDERGTYLEKLSEEGLITRVYIDVGIEDENYIEILSNNVNLGDEFILITNEFDGARYLEQLP</sequence>
<dbReference type="Gene3D" id="2.40.420.20">
    <property type="match status" value="1"/>
</dbReference>
<evidence type="ECO:0008006" key="4">
    <source>
        <dbReference type="Google" id="ProtNLM"/>
    </source>
</evidence>
<evidence type="ECO:0000256" key="1">
    <source>
        <dbReference type="SAM" id="Phobius"/>
    </source>
</evidence>
<proteinExistence type="predicted"/>
<evidence type="ECO:0000313" key="3">
    <source>
        <dbReference type="Proteomes" id="UP000243819"/>
    </source>
</evidence>
<keyword evidence="1" id="KW-0472">Membrane</keyword>